<feature type="compositionally biased region" description="Basic and acidic residues" evidence="1">
    <location>
        <begin position="451"/>
        <end position="464"/>
    </location>
</feature>
<dbReference type="PANTHER" id="PTHR23077">
    <property type="entry name" value="AAA-FAMILY ATPASE"/>
    <property type="match status" value="1"/>
</dbReference>
<proteinExistence type="predicted"/>
<feature type="domain" description="ATPase AAA-type core" evidence="2">
    <location>
        <begin position="228"/>
        <end position="349"/>
    </location>
</feature>
<dbReference type="InterPro" id="IPR003959">
    <property type="entry name" value="ATPase_AAA_core"/>
</dbReference>
<dbReference type="CDD" id="cd19481">
    <property type="entry name" value="RecA-like_protease"/>
    <property type="match status" value="1"/>
</dbReference>
<evidence type="ECO:0000313" key="4">
    <source>
        <dbReference type="Proteomes" id="UP000664521"/>
    </source>
</evidence>
<dbReference type="InterPro" id="IPR027417">
    <property type="entry name" value="P-loop_NTPase"/>
</dbReference>
<keyword evidence="4" id="KW-1185">Reference proteome</keyword>
<dbReference type="Gene3D" id="3.40.50.300">
    <property type="entry name" value="P-loop containing nucleotide triphosphate hydrolases"/>
    <property type="match status" value="1"/>
</dbReference>
<dbReference type="SUPFAM" id="SSF52540">
    <property type="entry name" value="P-loop containing nucleoside triphosphate hydrolases"/>
    <property type="match status" value="1"/>
</dbReference>
<reference evidence="3" key="1">
    <citation type="submission" date="2021-03" db="EMBL/GenBank/DDBJ databases">
        <authorList>
            <person name="Tagirdzhanova G."/>
        </authorList>
    </citation>
    <scope>NUCLEOTIDE SEQUENCE</scope>
</reference>
<evidence type="ECO:0000313" key="3">
    <source>
        <dbReference type="EMBL" id="CAF9904630.1"/>
    </source>
</evidence>
<dbReference type="Proteomes" id="UP000664521">
    <property type="component" value="Unassembled WGS sequence"/>
</dbReference>
<dbReference type="GO" id="GO:0042254">
    <property type="term" value="P:ribosome biogenesis"/>
    <property type="evidence" value="ECO:0007669"/>
    <property type="project" value="TreeGrafter"/>
</dbReference>
<dbReference type="Pfam" id="PF00004">
    <property type="entry name" value="AAA"/>
    <property type="match status" value="1"/>
</dbReference>
<sequence>MDDTKASESMNANVFKDLEAHSSQPRTLTELAIVSSLRRRYPGWTVTVTPQATGLVPFAKAGRAQARLDKETELPLVWRSFEPASGNVAAEPGHFHDKVKFGKYDYQWEGKSFVVYDAKYVDDYAVVKNDFVLHQREGDEIIDGQSKAVDELIAAASQYTNDLHDEVYVFDQEMWTKSRDLWKSVQQSTWEDVILDRSLKDVLISDVEGFFDSKEDYKRFAVPWKRGIILHGLPGNGKTISIKALMNSLSSRTDPIPTLYVKSLEGCHGPHYSVREIFVKARQMAPCLLVFEDLDSLVTDKVKSFFLNEVDGLESNNGIMMIGSTNYLERLDAGISKRPSRFDRKYHFTLPASAERAQYCDYWRSKLSENKFIDFPPELSKAVADITEGFSFAYLKEAFVTSLLVIVAIQRGTSKEPEATEKPKGKNGVSNAVESNLLYRVMSKNVQTLRHEMEGSRKSAEDAAKNSPPNGLPESDPSIKPPVIDDLGQHMRLMAMREDWIVDEFRLMCFKWGGGSETWGEED</sequence>
<dbReference type="OrthoDB" id="2115716at2759"/>
<dbReference type="AlphaFoldDB" id="A0A8H3I2D9"/>
<dbReference type="GO" id="GO:0016887">
    <property type="term" value="F:ATP hydrolysis activity"/>
    <property type="evidence" value="ECO:0007669"/>
    <property type="project" value="InterPro"/>
</dbReference>
<organism evidence="3 4">
    <name type="scientific">Heterodermia speciosa</name>
    <dbReference type="NCBI Taxonomy" id="116794"/>
    <lineage>
        <taxon>Eukaryota</taxon>
        <taxon>Fungi</taxon>
        <taxon>Dikarya</taxon>
        <taxon>Ascomycota</taxon>
        <taxon>Pezizomycotina</taxon>
        <taxon>Lecanoromycetes</taxon>
        <taxon>OSLEUM clade</taxon>
        <taxon>Lecanoromycetidae</taxon>
        <taxon>Caliciales</taxon>
        <taxon>Physciaceae</taxon>
        <taxon>Heterodermia</taxon>
    </lineage>
</organism>
<comment type="caution">
    <text evidence="3">The sequence shown here is derived from an EMBL/GenBank/DDBJ whole genome shotgun (WGS) entry which is preliminary data.</text>
</comment>
<accession>A0A8H3I2D9</accession>
<dbReference type="PANTHER" id="PTHR23077:SF132">
    <property type="entry name" value="ATP-DEPENDENT ZN PROTEASE"/>
    <property type="match status" value="1"/>
</dbReference>
<feature type="region of interest" description="Disordered" evidence="1">
    <location>
        <begin position="451"/>
        <end position="484"/>
    </location>
</feature>
<protein>
    <recommendedName>
        <fullName evidence="2">ATPase AAA-type core domain-containing protein</fullName>
    </recommendedName>
</protein>
<dbReference type="GO" id="GO:0003723">
    <property type="term" value="F:RNA binding"/>
    <property type="evidence" value="ECO:0007669"/>
    <property type="project" value="TreeGrafter"/>
</dbReference>
<dbReference type="EMBL" id="CAJPDS010000003">
    <property type="protein sequence ID" value="CAF9904630.1"/>
    <property type="molecule type" value="Genomic_DNA"/>
</dbReference>
<dbReference type="GO" id="GO:0005634">
    <property type="term" value="C:nucleus"/>
    <property type="evidence" value="ECO:0007669"/>
    <property type="project" value="TreeGrafter"/>
</dbReference>
<name>A0A8H3I2D9_9LECA</name>
<dbReference type="GO" id="GO:0005524">
    <property type="term" value="F:ATP binding"/>
    <property type="evidence" value="ECO:0007669"/>
    <property type="project" value="InterPro"/>
</dbReference>
<evidence type="ECO:0000256" key="1">
    <source>
        <dbReference type="SAM" id="MobiDB-lite"/>
    </source>
</evidence>
<dbReference type="GO" id="GO:1990275">
    <property type="term" value="F:preribosome binding"/>
    <property type="evidence" value="ECO:0007669"/>
    <property type="project" value="TreeGrafter"/>
</dbReference>
<dbReference type="InterPro" id="IPR050168">
    <property type="entry name" value="AAA_ATPase_domain"/>
</dbReference>
<evidence type="ECO:0000259" key="2">
    <source>
        <dbReference type="Pfam" id="PF00004"/>
    </source>
</evidence>
<gene>
    <name evidence="3" type="ORF">HETSPECPRED_004740</name>
</gene>